<evidence type="ECO:0000313" key="3">
    <source>
        <dbReference type="Proteomes" id="UP000595197"/>
    </source>
</evidence>
<dbReference type="Pfam" id="PF08798">
    <property type="entry name" value="CRISPR_assoc"/>
    <property type="match status" value="1"/>
</dbReference>
<dbReference type="SUPFAM" id="SSF117987">
    <property type="entry name" value="CRISPR-associated protein"/>
    <property type="match status" value="1"/>
</dbReference>
<name>A0ABX7B983_9PROT</name>
<reference evidence="2" key="1">
    <citation type="submission" date="2021-02" db="EMBL/GenBank/DDBJ databases">
        <title>Skermanella TT6 skin isolate.</title>
        <authorList>
            <person name="Lee K."/>
            <person name="Ganzorig M."/>
        </authorList>
    </citation>
    <scope>NUCLEOTIDE SEQUENCE</scope>
    <source>
        <strain evidence="2">TT6</strain>
    </source>
</reference>
<gene>
    <name evidence="2" type="primary">cas6e</name>
    <name evidence="2" type="ORF">IGS68_05850</name>
</gene>
<dbReference type="NCBIfam" id="TIGR01907">
    <property type="entry name" value="casE_Cse3"/>
    <property type="match status" value="1"/>
</dbReference>
<keyword evidence="3" id="KW-1185">Reference proteome</keyword>
<evidence type="ECO:0000256" key="1">
    <source>
        <dbReference type="SAM" id="MobiDB-lite"/>
    </source>
</evidence>
<dbReference type="RefSeq" id="WP_201078048.1">
    <property type="nucleotide sequence ID" value="NZ_CP067420.1"/>
</dbReference>
<proteinExistence type="predicted"/>
<organism evidence="2 3">
    <name type="scientific">Skermanella cutis</name>
    <dbReference type="NCBI Taxonomy" id="2775420"/>
    <lineage>
        <taxon>Bacteria</taxon>
        <taxon>Pseudomonadati</taxon>
        <taxon>Pseudomonadota</taxon>
        <taxon>Alphaproteobacteria</taxon>
        <taxon>Rhodospirillales</taxon>
        <taxon>Azospirillaceae</taxon>
        <taxon>Skermanella</taxon>
    </lineage>
</organism>
<evidence type="ECO:0000313" key="2">
    <source>
        <dbReference type="EMBL" id="QQP90747.1"/>
    </source>
</evidence>
<sequence>MLLDKYLPPIPERPAAPADQDPADQGPAQPETQPLFEVCFGVPPVLAADTYALHQTLELTIGTREQTRYLYTVERDGDRAVCVVRSPALPPHLLEKAVPVAVPDAGQEAVFHVHATLTMKHAGGKRRPVRRENSAARVAWLDRHAAAGGFRVVESVNSTAQRWITRKGRRFWLDDTLFAGRLVVTDRAAFARTLAVGLGHGRAWGFGLLRIAPA</sequence>
<protein>
    <submittedName>
        <fullName evidence="2">Type I-E CRISPR-associated protein Cas6/Cse3/CasE</fullName>
    </submittedName>
</protein>
<dbReference type="Gene3D" id="3.30.70.1210">
    <property type="entry name" value="Crispr-associated protein, domain 2"/>
    <property type="match status" value="1"/>
</dbReference>
<dbReference type="Proteomes" id="UP000595197">
    <property type="component" value="Chromosome"/>
</dbReference>
<dbReference type="InterPro" id="IPR010179">
    <property type="entry name" value="CRISPR-assoc_prot_Cse3"/>
</dbReference>
<feature type="region of interest" description="Disordered" evidence="1">
    <location>
        <begin position="1"/>
        <end position="31"/>
    </location>
</feature>
<accession>A0ABX7B983</accession>
<dbReference type="SMART" id="SM01101">
    <property type="entry name" value="CRISPR_assoc"/>
    <property type="match status" value="1"/>
</dbReference>
<feature type="compositionally biased region" description="Low complexity" evidence="1">
    <location>
        <begin position="15"/>
        <end position="30"/>
    </location>
</feature>
<dbReference type="EMBL" id="CP067420">
    <property type="protein sequence ID" value="QQP90747.1"/>
    <property type="molecule type" value="Genomic_DNA"/>
</dbReference>